<proteinExistence type="predicted"/>
<evidence type="ECO:0000313" key="1">
    <source>
        <dbReference type="EMBL" id="MEQ2261062.1"/>
    </source>
</evidence>
<sequence>LSGGLLGSSSEPILVHLALLGDGAVYPWVQSIRTALPITVRQLLCVVMKFQSTSLLRCCHLDGIYLSKSSRSRERSRNLSM</sequence>
<protein>
    <submittedName>
        <fullName evidence="1">Uncharacterized protein</fullName>
    </submittedName>
</protein>
<gene>
    <name evidence="1" type="ORF">XENORESO_005191</name>
</gene>
<dbReference type="Proteomes" id="UP001444071">
    <property type="component" value="Unassembled WGS sequence"/>
</dbReference>
<comment type="caution">
    <text evidence="1">The sequence shown here is derived from an EMBL/GenBank/DDBJ whole genome shotgun (WGS) entry which is preliminary data.</text>
</comment>
<dbReference type="EMBL" id="JAHRIM010011939">
    <property type="protein sequence ID" value="MEQ2261062.1"/>
    <property type="molecule type" value="Genomic_DNA"/>
</dbReference>
<name>A0ABV0VUX6_9TELE</name>
<accession>A0ABV0VUX6</accession>
<reference evidence="1 2" key="1">
    <citation type="submission" date="2021-06" db="EMBL/GenBank/DDBJ databases">
        <authorList>
            <person name="Palmer J.M."/>
        </authorList>
    </citation>
    <scope>NUCLEOTIDE SEQUENCE [LARGE SCALE GENOMIC DNA]</scope>
    <source>
        <strain evidence="1 2">XR_2019</strain>
        <tissue evidence="1">Muscle</tissue>
    </source>
</reference>
<feature type="non-terminal residue" evidence="1">
    <location>
        <position position="1"/>
    </location>
</feature>
<evidence type="ECO:0000313" key="2">
    <source>
        <dbReference type="Proteomes" id="UP001444071"/>
    </source>
</evidence>
<keyword evidence="2" id="KW-1185">Reference proteome</keyword>
<organism evidence="1 2">
    <name type="scientific">Xenotaenia resolanae</name>
    <dbReference type="NCBI Taxonomy" id="208358"/>
    <lineage>
        <taxon>Eukaryota</taxon>
        <taxon>Metazoa</taxon>
        <taxon>Chordata</taxon>
        <taxon>Craniata</taxon>
        <taxon>Vertebrata</taxon>
        <taxon>Euteleostomi</taxon>
        <taxon>Actinopterygii</taxon>
        <taxon>Neopterygii</taxon>
        <taxon>Teleostei</taxon>
        <taxon>Neoteleostei</taxon>
        <taxon>Acanthomorphata</taxon>
        <taxon>Ovalentaria</taxon>
        <taxon>Atherinomorphae</taxon>
        <taxon>Cyprinodontiformes</taxon>
        <taxon>Goodeidae</taxon>
        <taxon>Xenotaenia</taxon>
    </lineage>
</organism>